<dbReference type="AlphaFoldDB" id="A0A395HYU9"/>
<dbReference type="GeneID" id="37201213"/>
<gene>
    <name evidence="1" type="ORF">BO97DRAFT_423803</name>
</gene>
<keyword evidence="2" id="KW-1185">Reference proteome</keyword>
<proteinExistence type="predicted"/>
<name>A0A395HYU9_ASPHC</name>
<accession>A0A395HYU9</accession>
<organism evidence="1 2">
    <name type="scientific">Aspergillus homomorphus (strain CBS 101889)</name>
    <dbReference type="NCBI Taxonomy" id="1450537"/>
    <lineage>
        <taxon>Eukaryota</taxon>
        <taxon>Fungi</taxon>
        <taxon>Dikarya</taxon>
        <taxon>Ascomycota</taxon>
        <taxon>Pezizomycotina</taxon>
        <taxon>Eurotiomycetes</taxon>
        <taxon>Eurotiomycetidae</taxon>
        <taxon>Eurotiales</taxon>
        <taxon>Aspergillaceae</taxon>
        <taxon>Aspergillus</taxon>
        <taxon>Aspergillus subgen. Circumdati</taxon>
    </lineage>
</organism>
<evidence type="ECO:0000313" key="2">
    <source>
        <dbReference type="Proteomes" id="UP000248961"/>
    </source>
</evidence>
<dbReference type="RefSeq" id="XP_025552255.1">
    <property type="nucleotide sequence ID" value="XM_025696924.1"/>
</dbReference>
<dbReference type="EMBL" id="KZ824280">
    <property type="protein sequence ID" value="RAL13101.1"/>
    <property type="molecule type" value="Genomic_DNA"/>
</dbReference>
<evidence type="ECO:0000313" key="1">
    <source>
        <dbReference type="EMBL" id="RAL13101.1"/>
    </source>
</evidence>
<reference evidence="1 2" key="1">
    <citation type="submission" date="2018-02" db="EMBL/GenBank/DDBJ databases">
        <title>The genomes of Aspergillus section Nigri reveals drivers in fungal speciation.</title>
        <authorList>
            <consortium name="DOE Joint Genome Institute"/>
            <person name="Vesth T.C."/>
            <person name="Nybo J."/>
            <person name="Theobald S."/>
            <person name="Brandl J."/>
            <person name="Frisvad J.C."/>
            <person name="Nielsen K.F."/>
            <person name="Lyhne E.K."/>
            <person name="Kogle M.E."/>
            <person name="Kuo A."/>
            <person name="Riley R."/>
            <person name="Clum A."/>
            <person name="Nolan M."/>
            <person name="Lipzen A."/>
            <person name="Salamov A."/>
            <person name="Henrissat B."/>
            <person name="Wiebenga A."/>
            <person name="De vries R.P."/>
            <person name="Grigoriev I.V."/>
            <person name="Mortensen U.H."/>
            <person name="Andersen M.R."/>
            <person name="Baker S.E."/>
        </authorList>
    </citation>
    <scope>NUCLEOTIDE SEQUENCE [LARGE SCALE GENOMIC DNA]</scope>
    <source>
        <strain evidence="1 2">CBS 101889</strain>
    </source>
</reference>
<protein>
    <submittedName>
        <fullName evidence="1">Uncharacterized protein</fullName>
    </submittedName>
</protein>
<dbReference type="VEuPathDB" id="FungiDB:BO97DRAFT_423803"/>
<dbReference type="Proteomes" id="UP000248961">
    <property type="component" value="Unassembled WGS sequence"/>
</dbReference>
<sequence>MPHTAQLPRINVILLVDLGKIDQSIIELRSTERESFTIDWDGAIEAVQTEWDKLKEKRQRAPSESLGAVVMCRCLCECETRRPRSLLAMGRLGIHKLERPSQTAVRCHCQCDCTMRKQALLENNSSEIINLGNYRIRMFTESPVDHEPLPFEYEGQVEFDHLDPLYKDALLSFHSLFKKESDKK</sequence>